<protein>
    <submittedName>
        <fullName evidence="1">Uncharacterized protein</fullName>
    </submittedName>
</protein>
<comment type="caution">
    <text evidence="1">The sequence shown here is derived from an EMBL/GenBank/DDBJ whole genome shotgun (WGS) entry which is preliminary data.</text>
</comment>
<evidence type="ECO:0000313" key="1">
    <source>
        <dbReference type="EMBL" id="KAH0542030.1"/>
    </source>
</evidence>
<dbReference type="Proteomes" id="UP000750711">
    <property type="component" value="Unassembled WGS sequence"/>
</dbReference>
<accession>A0A9P8I2G5</accession>
<organism evidence="1 2">
    <name type="scientific">Trichoglossum hirsutum</name>
    <dbReference type="NCBI Taxonomy" id="265104"/>
    <lineage>
        <taxon>Eukaryota</taxon>
        <taxon>Fungi</taxon>
        <taxon>Dikarya</taxon>
        <taxon>Ascomycota</taxon>
        <taxon>Pezizomycotina</taxon>
        <taxon>Geoglossomycetes</taxon>
        <taxon>Geoglossales</taxon>
        <taxon>Geoglossaceae</taxon>
        <taxon>Trichoglossum</taxon>
    </lineage>
</organism>
<keyword evidence="2" id="KW-1185">Reference proteome</keyword>
<dbReference type="EMBL" id="JAGHQM010003709">
    <property type="protein sequence ID" value="KAH0542030.1"/>
    <property type="molecule type" value="Genomic_DNA"/>
</dbReference>
<dbReference type="AlphaFoldDB" id="A0A9P8I2G5"/>
<gene>
    <name evidence="1" type="ORF">GP486_008672</name>
</gene>
<dbReference type="InterPro" id="IPR011009">
    <property type="entry name" value="Kinase-like_dom_sf"/>
</dbReference>
<name>A0A9P8I2G5_9PEZI</name>
<sequence>MKYKGNPWSAAEPGNRLYDNFSKGWEEWLAKHPDTEINEGPDGTPKCGAIIQNVTISALKRLILKMTHPNPVKRIQVQDVVNDRWVKQIECCVLENEAACDGGIDASARKSCRLASKSLVKKLHNHLPPVKVKAVYDFDLGDGY</sequence>
<proteinExistence type="predicted"/>
<dbReference type="SUPFAM" id="SSF56112">
    <property type="entry name" value="Protein kinase-like (PK-like)"/>
    <property type="match status" value="1"/>
</dbReference>
<evidence type="ECO:0000313" key="2">
    <source>
        <dbReference type="Proteomes" id="UP000750711"/>
    </source>
</evidence>
<reference evidence="1" key="1">
    <citation type="submission" date="2021-03" db="EMBL/GenBank/DDBJ databases">
        <title>Comparative genomics and phylogenomic investigation of the class Geoglossomycetes provide insights into ecological specialization and systematics.</title>
        <authorList>
            <person name="Melie T."/>
            <person name="Pirro S."/>
            <person name="Miller A.N."/>
            <person name="Quandt A."/>
        </authorList>
    </citation>
    <scope>NUCLEOTIDE SEQUENCE</scope>
    <source>
        <strain evidence="1">CAQ_001_2017</strain>
    </source>
</reference>